<keyword evidence="2" id="KW-1003">Cell membrane</keyword>
<feature type="transmembrane region" description="Helical" evidence="6">
    <location>
        <begin position="210"/>
        <end position="226"/>
    </location>
</feature>
<gene>
    <name evidence="7" type="ORF">HQM25_01750</name>
</gene>
<dbReference type="RefSeq" id="WP_172988627.1">
    <property type="nucleotide sequence ID" value="NZ_CP054038.1"/>
</dbReference>
<evidence type="ECO:0000313" key="7">
    <source>
        <dbReference type="EMBL" id="QKJ18247.1"/>
    </source>
</evidence>
<feature type="transmembrane region" description="Helical" evidence="6">
    <location>
        <begin position="70"/>
        <end position="88"/>
    </location>
</feature>
<reference evidence="7 8" key="1">
    <citation type="submission" date="2020-05" db="EMBL/GenBank/DDBJ databases">
        <title>Strain PA2F3 complete genome.</title>
        <authorList>
            <person name="Kim Y.-S."/>
            <person name="Kim S.-J."/>
            <person name="Jung H.-k."/>
            <person name="Kim S.-E."/>
            <person name="Kim K.-H."/>
        </authorList>
    </citation>
    <scope>NUCLEOTIDE SEQUENCE [LARGE SCALE GENOMIC DNA]</scope>
    <source>
        <strain evidence="7 8">PA2F3</strain>
    </source>
</reference>
<organism evidence="7 8">
    <name type="scientific">Microbacterium hominis</name>
    <dbReference type="NCBI Taxonomy" id="162426"/>
    <lineage>
        <taxon>Bacteria</taxon>
        <taxon>Bacillati</taxon>
        <taxon>Actinomycetota</taxon>
        <taxon>Actinomycetes</taxon>
        <taxon>Micrococcales</taxon>
        <taxon>Microbacteriaceae</taxon>
        <taxon>Microbacterium</taxon>
    </lineage>
</organism>
<evidence type="ECO:0000256" key="1">
    <source>
        <dbReference type="ARBA" id="ARBA00004651"/>
    </source>
</evidence>
<accession>A0A7D4UIA8</accession>
<dbReference type="InterPro" id="IPR001851">
    <property type="entry name" value="ABC_transp_permease"/>
</dbReference>
<dbReference type="PANTHER" id="PTHR47089:SF1">
    <property type="entry name" value="GUANOSINE ABC TRANSPORTER PERMEASE PROTEIN NUPP"/>
    <property type="match status" value="1"/>
</dbReference>
<protein>
    <submittedName>
        <fullName evidence="7">ABC transporter permease</fullName>
    </submittedName>
</protein>
<dbReference type="EMBL" id="CP054038">
    <property type="protein sequence ID" value="QKJ18247.1"/>
    <property type="molecule type" value="Genomic_DNA"/>
</dbReference>
<proteinExistence type="predicted"/>
<name>A0A7D4UIA8_9MICO</name>
<feature type="transmembrane region" description="Helical" evidence="6">
    <location>
        <begin position="100"/>
        <end position="133"/>
    </location>
</feature>
<dbReference type="PANTHER" id="PTHR47089">
    <property type="entry name" value="ABC TRANSPORTER, PERMEASE PROTEIN"/>
    <property type="match status" value="1"/>
</dbReference>
<dbReference type="CDD" id="cd06580">
    <property type="entry name" value="TM_PBP1_transp_TpRbsC_like"/>
    <property type="match status" value="1"/>
</dbReference>
<dbReference type="GO" id="GO:0005886">
    <property type="term" value="C:plasma membrane"/>
    <property type="evidence" value="ECO:0007669"/>
    <property type="project" value="UniProtKB-SubCell"/>
</dbReference>
<evidence type="ECO:0000256" key="2">
    <source>
        <dbReference type="ARBA" id="ARBA00022475"/>
    </source>
</evidence>
<evidence type="ECO:0000256" key="5">
    <source>
        <dbReference type="ARBA" id="ARBA00023136"/>
    </source>
</evidence>
<evidence type="ECO:0000256" key="4">
    <source>
        <dbReference type="ARBA" id="ARBA00022989"/>
    </source>
</evidence>
<dbReference type="AlphaFoldDB" id="A0A7D4UIA8"/>
<comment type="subcellular location">
    <subcellularLocation>
        <location evidence="1">Cell membrane</location>
        <topology evidence="1">Multi-pass membrane protein</topology>
    </subcellularLocation>
</comment>
<feature type="transmembrane region" description="Helical" evidence="6">
    <location>
        <begin position="153"/>
        <end position="171"/>
    </location>
</feature>
<evidence type="ECO:0000313" key="8">
    <source>
        <dbReference type="Proteomes" id="UP000502498"/>
    </source>
</evidence>
<dbReference type="Proteomes" id="UP000502498">
    <property type="component" value="Chromosome"/>
</dbReference>
<keyword evidence="4 6" id="KW-1133">Transmembrane helix</keyword>
<dbReference type="Pfam" id="PF02653">
    <property type="entry name" value="BPD_transp_2"/>
    <property type="match status" value="1"/>
</dbReference>
<keyword evidence="3 6" id="KW-0812">Transmembrane</keyword>
<feature type="transmembrane region" description="Helical" evidence="6">
    <location>
        <begin position="258"/>
        <end position="279"/>
    </location>
</feature>
<keyword evidence="5 6" id="KW-0472">Membrane</keyword>
<evidence type="ECO:0000256" key="6">
    <source>
        <dbReference type="SAM" id="Phobius"/>
    </source>
</evidence>
<feature type="transmembrane region" description="Helical" evidence="6">
    <location>
        <begin position="335"/>
        <end position="356"/>
    </location>
</feature>
<sequence length="366" mass="38581">MTTVEQEDRAAFQKQRVASAITDIAGVLVTIVIALALAFIIIAMLGKNPVDAFAALITGPLERPNRIGNWIEQTTTLTILGLSVMIPFRTGQISIGAEGQLYLGALAGAAVAIMVPMPLVIGPIVAVVVAMLAGGFAGAIPGVMKARLGANEIVATLMLNVIIVQIFEFLVQNVLRSETATAAVSDPIRSEYAWPKLQELTGIAFSRSNIGILIAILLAVGVWFLMSRTTLGYRMRIVGGNPEFATYAGLPVARTIEWSFILGGALAGLAGAHLVFGVFGRLEPGMATGLAFLGIVIALLGRNNPIGVVLAAAFYGYLRVGGDVMEQQTDVGSELIIIIQAVIVLLVTAQALPMLVRRIRAKRKAA</sequence>
<dbReference type="GO" id="GO:0022857">
    <property type="term" value="F:transmembrane transporter activity"/>
    <property type="evidence" value="ECO:0007669"/>
    <property type="project" value="InterPro"/>
</dbReference>
<feature type="transmembrane region" description="Helical" evidence="6">
    <location>
        <begin position="21"/>
        <end position="45"/>
    </location>
</feature>
<evidence type="ECO:0000256" key="3">
    <source>
        <dbReference type="ARBA" id="ARBA00022692"/>
    </source>
</evidence>